<evidence type="ECO:0000313" key="2">
    <source>
        <dbReference type="EMBL" id="SHM43655.1"/>
    </source>
</evidence>
<evidence type="ECO:0000313" key="3">
    <source>
        <dbReference type="Proteomes" id="UP000184339"/>
    </source>
</evidence>
<dbReference type="AlphaFoldDB" id="A0A1M7ISJ4"/>
<accession>A0A1M7ISJ4</accession>
<dbReference type="EMBL" id="FRCX01000001">
    <property type="protein sequence ID" value="SHM43655.1"/>
    <property type="molecule type" value="Genomic_DNA"/>
</dbReference>
<feature type="domain" description="DUF7931" evidence="1">
    <location>
        <begin position="11"/>
        <end position="149"/>
    </location>
</feature>
<name>A0A1M7ISJ4_9BURK</name>
<evidence type="ECO:0000259" key="1">
    <source>
        <dbReference type="Pfam" id="PF25559"/>
    </source>
</evidence>
<proteinExistence type="predicted"/>
<dbReference type="Proteomes" id="UP000184339">
    <property type="component" value="Unassembled WGS sequence"/>
</dbReference>
<protein>
    <recommendedName>
        <fullName evidence="1">DUF7931 domain-containing protein</fullName>
    </recommendedName>
</protein>
<dbReference type="Pfam" id="PF25559">
    <property type="entry name" value="DUF7931"/>
    <property type="match status" value="1"/>
</dbReference>
<dbReference type="OrthoDB" id="9179759at2"/>
<reference evidence="3" key="1">
    <citation type="submission" date="2016-11" db="EMBL/GenBank/DDBJ databases">
        <authorList>
            <person name="Varghese N."/>
            <person name="Submissions S."/>
        </authorList>
    </citation>
    <scope>NUCLEOTIDE SEQUENCE [LARGE SCALE GENOMIC DNA]</scope>
    <source>
        <strain evidence="3">Sac-22</strain>
    </source>
</reference>
<sequence>MDRLVIPFTTRAEFQQHLASCLSRAQQTLQMFDPDYRIWEMGSSATDGQLRRFLQGGGRLQLVAHDGRQMERDAPRFLRLLKDYGHLIEVRRTSQQLRQLTDSFCIADQRDIVRRFHADHFRGEAVFNGPQDVQTSLERFLTIWIESQPGLYANSTGLSAS</sequence>
<dbReference type="RefSeq" id="WP_072781564.1">
    <property type="nucleotide sequence ID" value="NZ_FRCX01000001.1"/>
</dbReference>
<gene>
    <name evidence="2" type="ORF">SAMN05192549_101584</name>
</gene>
<dbReference type="InterPro" id="IPR057691">
    <property type="entry name" value="DUF7931"/>
</dbReference>
<keyword evidence="3" id="KW-1185">Reference proteome</keyword>
<organism evidence="2 3">
    <name type="scientific">Duganella sacchari</name>
    <dbReference type="NCBI Taxonomy" id="551987"/>
    <lineage>
        <taxon>Bacteria</taxon>
        <taxon>Pseudomonadati</taxon>
        <taxon>Pseudomonadota</taxon>
        <taxon>Betaproteobacteria</taxon>
        <taxon>Burkholderiales</taxon>
        <taxon>Oxalobacteraceae</taxon>
        <taxon>Telluria group</taxon>
        <taxon>Duganella</taxon>
    </lineage>
</organism>
<dbReference type="STRING" id="551987.SAMN05192549_101584"/>